<evidence type="ECO:0000313" key="12">
    <source>
        <dbReference type="EMBL" id="QDC24735.1"/>
    </source>
</evidence>
<feature type="transmembrane region" description="Helical" evidence="10">
    <location>
        <begin position="121"/>
        <end position="143"/>
    </location>
</feature>
<dbReference type="EMBL" id="CP040915">
    <property type="protein sequence ID" value="QDC24735.1"/>
    <property type="molecule type" value="Genomic_DNA"/>
</dbReference>
<dbReference type="PANTHER" id="PTHR35011">
    <property type="entry name" value="2,3-DIKETO-L-GULONATE TRAP TRANSPORTER SMALL PERMEASE PROTEIN YIAM"/>
    <property type="match status" value="1"/>
</dbReference>
<dbReference type="RefSeq" id="WP_139928373.1">
    <property type="nucleotide sequence ID" value="NZ_CP040915.1"/>
</dbReference>
<gene>
    <name evidence="12" type="ORF">FE374_09015</name>
</gene>
<feature type="transmembrane region" description="Helical" evidence="10">
    <location>
        <begin position="163"/>
        <end position="184"/>
    </location>
</feature>
<reference evidence="12 13" key="1">
    <citation type="submission" date="2019-05" db="EMBL/GenBank/DDBJ databases">
        <title>Georgenia *** sp. nov., and Georgenia *** sp. nov., isolated from the intestinal contents of plateau pika (Ochotona curzoniae) in the Qinghai-Tibet plateau of China.</title>
        <authorList>
            <person name="Tian Z."/>
        </authorList>
    </citation>
    <scope>NUCLEOTIDE SEQUENCE [LARGE SCALE GENOMIC DNA]</scope>
    <source>
        <strain evidence="12 13">Z443</strain>
    </source>
</reference>
<evidence type="ECO:0000256" key="6">
    <source>
        <dbReference type="ARBA" id="ARBA00022989"/>
    </source>
</evidence>
<feature type="transmembrane region" description="Helical" evidence="10">
    <location>
        <begin position="82"/>
        <end position="100"/>
    </location>
</feature>
<evidence type="ECO:0000256" key="10">
    <source>
        <dbReference type="SAM" id="Phobius"/>
    </source>
</evidence>
<keyword evidence="6 10" id="KW-1133">Transmembrane helix</keyword>
<proteinExistence type="inferred from homology"/>
<keyword evidence="5 10" id="KW-0812">Transmembrane</keyword>
<accession>A0A5B8C5U9</accession>
<keyword evidence="4" id="KW-0997">Cell inner membrane</keyword>
<keyword evidence="7 10" id="KW-0472">Membrane</keyword>
<dbReference type="GO" id="GO:0022857">
    <property type="term" value="F:transmembrane transporter activity"/>
    <property type="evidence" value="ECO:0007669"/>
    <property type="project" value="TreeGrafter"/>
</dbReference>
<evidence type="ECO:0000256" key="1">
    <source>
        <dbReference type="ARBA" id="ARBA00004429"/>
    </source>
</evidence>
<dbReference type="OrthoDB" id="2085311at2"/>
<dbReference type="PANTHER" id="PTHR35011:SF2">
    <property type="entry name" value="2,3-DIKETO-L-GULONATE TRAP TRANSPORTER SMALL PERMEASE PROTEIN YIAM"/>
    <property type="match status" value="1"/>
</dbReference>
<organism evidence="12 13">
    <name type="scientific">Georgenia yuyongxinii</name>
    <dbReference type="NCBI Taxonomy" id="2589797"/>
    <lineage>
        <taxon>Bacteria</taxon>
        <taxon>Bacillati</taxon>
        <taxon>Actinomycetota</taxon>
        <taxon>Actinomycetes</taxon>
        <taxon>Micrococcales</taxon>
        <taxon>Bogoriellaceae</taxon>
        <taxon>Georgenia</taxon>
    </lineage>
</organism>
<evidence type="ECO:0000256" key="9">
    <source>
        <dbReference type="SAM" id="MobiDB-lite"/>
    </source>
</evidence>
<evidence type="ECO:0000313" key="13">
    <source>
        <dbReference type="Proteomes" id="UP000314616"/>
    </source>
</evidence>
<dbReference type="InterPro" id="IPR007387">
    <property type="entry name" value="TRAP_DctQ"/>
</dbReference>
<feature type="region of interest" description="Disordered" evidence="9">
    <location>
        <begin position="1"/>
        <end position="28"/>
    </location>
</feature>
<dbReference type="Pfam" id="PF04290">
    <property type="entry name" value="DctQ"/>
    <property type="match status" value="1"/>
</dbReference>
<dbReference type="GO" id="GO:0005886">
    <property type="term" value="C:plasma membrane"/>
    <property type="evidence" value="ECO:0007669"/>
    <property type="project" value="UniProtKB-SubCell"/>
</dbReference>
<sequence>MSNKDVGGPPADRPAVPEQGAGHRQRPTGGPVVAALEAVRGFIDKILGVICIVIFGALVFIVSWQVFSRQVLHSPATWTTEIAQYTFVVLALLSAALVFSERGHIAVEVLVNKFNETWQRITAVFVEVTIIFFAVFVMIYGGYAVAQNAWNQNISTMPLTIGQIYMILPISGVLITFFSLCHIVGMFAGTEEPLPEVDENNQGI</sequence>
<evidence type="ECO:0000259" key="11">
    <source>
        <dbReference type="Pfam" id="PF04290"/>
    </source>
</evidence>
<evidence type="ECO:0000256" key="2">
    <source>
        <dbReference type="ARBA" id="ARBA00022448"/>
    </source>
</evidence>
<name>A0A5B8C5U9_9MICO</name>
<dbReference type="Proteomes" id="UP000314616">
    <property type="component" value="Chromosome"/>
</dbReference>
<dbReference type="GO" id="GO:0015740">
    <property type="term" value="P:C4-dicarboxylate transport"/>
    <property type="evidence" value="ECO:0007669"/>
    <property type="project" value="TreeGrafter"/>
</dbReference>
<feature type="transmembrane region" description="Helical" evidence="10">
    <location>
        <begin position="46"/>
        <end position="67"/>
    </location>
</feature>
<evidence type="ECO:0000256" key="5">
    <source>
        <dbReference type="ARBA" id="ARBA00022692"/>
    </source>
</evidence>
<evidence type="ECO:0000256" key="4">
    <source>
        <dbReference type="ARBA" id="ARBA00022519"/>
    </source>
</evidence>
<evidence type="ECO:0000256" key="3">
    <source>
        <dbReference type="ARBA" id="ARBA00022475"/>
    </source>
</evidence>
<comment type="subcellular location">
    <subcellularLocation>
        <location evidence="1">Cell inner membrane</location>
        <topology evidence="1">Multi-pass membrane protein</topology>
    </subcellularLocation>
</comment>
<evidence type="ECO:0000256" key="8">
    <source>
        <dbReference type="ARBA" id="ARBA00038436"/>
    </source>
</evidence>
<keyword evidence="2" id="KW-0813">Transport</keyword>
<dbReference type="AlphaFoldDB" id="A0A5B8C5U9"/>
<keyword evidence="3" id="KW-1003">Cell membrane</keyword>
<evidence type="ECO:0000256" key="7">
    <source>
        <dbReference type="ARBA" id="ARBA00023136"/>
    </source>
</evidence>
<dbReference type="InterPro" id="IPR055348">
    <property type="entry name" value="DctQ"/>
</dbReference>
<protein>
    <submittedName>
        <fullName evidence="12">TRAP transporter small permease</fullName>
    </submittedName>
</protein>
<comment type="similarity">
    <text evidence="8">Belongs to the TRAP transporter small permease family.</text>
</comment>
<feature type="domain" description="Tripartite ATP-independent periplasmic transporters DctQ component" evidence="11">
    <location>
        <begin position="58"/>
        <end position="187"/>
    </location>
</feature>
<dbReference type="KEGG" id="gyu:FE374_09015"/>